<dbReference type="EMBL" id="MU157930">
    <property type="protein sequence ID" value="KAF9522919.1"/>
    <property type="molecule type" value="Genomic_DNA"/>
</dbReference>
<dbReference type="OrthoDB" id="2923771at2759"/>
<dbReference type="AlphaFoldDB" id="A0A9P6JJJ8"/>
<reference evidence="1" key="1">
    <citation type="submission" date="2020-11" db="EMBL/GenBank/DDBJ databases">
        <authorList>
            <consortium name="DOE Joint Genome Institute"/>
            <person name="Ahrendt S."/>
            <person name="Riley R."/>
            <person name="Andreopoulos W."/>
            <person name="Labutti K."/>
            <person name="Pangilinan J."/>
            <person name="Ruiz-Duenas F.J."/>
            <person name="Barrasa J.M."/>
            <person name="Sanchez-Garcia M."/>
            <person name="Camarero S."/>
            <person name="Miyauchi S."/>
            <person name="Serrano A."/>
            <person name="Linde D."/>
            <person name="Babiker R."/>
            <person name="Drula E."/>
            <person name="Ayuso-Fernandez I."/>
            <person name="Pacheco R."/>
            <person name="Padilla G."/>
            <person name="Ferreira P."/>
            <person name="Barriuso J."/>
            <person name="Kellner H."/>
            <person name="Castanera R."/>
            <person name="Alfaro M."/>
            <person name="Ramirez L."/>
            <person name="Pisabarro A.G."/>
            <person name="Kuo A."/>
            <person name="Tritt A."/>
            <person name="Lipzen A."/>
            <person name="He G."/>
            <person name="Yan M."/>
            <person name="Ng V."/>
            <person name="Cullen D."/>
            <person name="Martin F."/>
            <person name="Rosso M.-N."/>
            <person name="Henrissat B."/>
            <person name="Hibbett D."/>
            <person name="Martinez A.T."/>
            <person name="Grigoriev I.V."/>
        </authorList>
    </citation>
    <scope>NUCLEOTIDE SEQUENCE</scope>
    <source>
        <strain evidence="1">CBS 506.95</strain>
    </source>
</reference>
<accession>A0A9P6JJJ8</accession>
<protein>
    <submittedName>
        <fullName evidence="1">Uncharacterized protein</fullName>
    </submittedName>
</protein>
<name>A0A9P6JJJ8_9AGAR</name>
<gene>
    <name evidence="1" type="ORF">CPB83DRAFT_899227</name>
</gene>
<organism evidence="1 2">
    <name type="scientific">Crepidotus variabilis</name>
    <dbReference type="NCBI Taxonomy" id="179855"/>
    <lineage>
        <taxon>Eukaryota</taxon>
        <taxon>Fungi</taxon>
        <taxon>Dikarya</taxon>
        <taxon>Basidiomycota</taxon>
        <taxon>Agaricomycotina</taxon>
        <taxon>Agaricomycetes</taxon>
        <taxon>Agaricomycetidae</taxon>
        <taxon>Agaricales</taxon>
        <taxon>Agaricineae</taxon>
        <taxon>Crepidotaceae</taxon>
        <taxon>Crepidotus</taxon>
    </lineage>
</organism>
<dbReference type="Proteomes" id="UP000807306">
    <property type="component" value="Unassembled WGS sequence"/>
</dbReference>
<proteinExistence type="predicted"/>
<evidence type="ECO:0000313" key="1">
    <source>
        <dbReference type="EMBL" id="KAF9522919.1"/>
    </source>
</evidence>
<comment type="caution">
    <text evidence="1">The sequence shown here is derived from an EMBL/GenBank/DDBJ whole genome shotgun (WGS) entry which is preliminary data.</text>
</comment>
<sequence>MIIAIFVAATFLVPRPASFRAPDAFLNNAQLSLAIEFISADPIARTIILDWYPLLPGVGCTNNLSKVIDIYVDPNILDSSSPRFTSTVLPVALPDHPPVYRLNITAYCRLETSVLLGFRTISKLLSSDERFGFLGSASKSIENYPFDVYFATFFVRGSDAHSGEDVKLNVTHSFGQIVNFAIDLHDSGEWANWLGYTVQLRRSSATISFVLAAAGYWLLPFSQSAT</sequence>
<keyword evidence="2" id="KW-1185">Reference proteome</keyword>
<evidence type="ECO:0000313" key="2">
    <source>
        <dbReference type="Proteomes" id="UP000807306"/>
    </source>
</evidence>